<evidence type="ECO:0000313" key="4">
    <source>
        <dbReference type="Proteomes" id="UP000182692"/>
    </source>
</evidence>
<sequence length="415" mass="45330">MSLSLPLNATNIEQLRRQFPALQREIDGSHPVYLDGPGGTQFPERVIDAISDYLRAGNSNLGGKFTVSRETVDVVAKAREYAATLVGAASPDNVFFGANMTSVTFSFSRALSQEWQAGDDVIVTEADHGANRSSWVMAARDRDVNVHHLPIKDRTGALDLDALDALLNEKTRLVALTAASNITGTITDLKAAIDKCHRVGAKVFVDAVHLLPHQLVNVVALDVDFLVGSAYKFYGPHLGFLYGKHEWLSSVAPYKVEPAPITPPHCWETGTLNFEVLSGFIAAIEYIASLGEGDTLRDKLETAYDHIHVYESALATYFLEQLASLDGVTLYGVDGVEGRTATFALRFGDIDPAYVAEALGKQQIYVWSGHLYADKLTDAFGVTEKGGILRAGVMHYNTHQEIDRFFDALSAVLKR</sequence>
<name>A0A1I5KF03_9GAMM</name>
<dbReference type="InterPro" id="IPR011340">
    <property type="entry name" value="Cys_dSase-rel"/>
</dbReference>
<protein>
    <submittedName>
        <fullName evidence="3">Cysteine desulfurase family protein, VC1184 subfamily</fullName>
    </submittedName>
</protein>
<gene>
    <name evidence="3" type="ORF">SAMN03084138_00599</name>
</gene>
<evidence type="ECO:0000256" key="1">
    <source>
        <dbReference type="ARBA" id="ARBA00022898"/>
    </source>
</evidence>
<proteinExistence type="predicted"/>
<dbReference type="PANTHER" id="PTHR43586">
    <property type="entry name" value="CYSTEINE DESULFURASE"/>
    <property type="match status" value="1"/>
</dbReference>
<dbReference type="PANTHER" id="PTHR43586:SF21">
    <property type="entry name" value="PYRIDOXAL PHOSPHATE (PLP)-DEPENDENT ASPARTATE AMINOTRANSFERASE SUPERFAMILY"/>
    <property type="match status" value="1"/>
</dbReference>
<dbReference type="Pfam" id="PF00266">
    <property type="entry name" value="Aminotran_5"/>
    <property type="match status" value="1"/>
</dbReference>
<evidence type="ECO:0000313" key="3">
    <source>
        <dbReference type="EMBL" id="SFO83161.1"/>
    </source>
</evidence>
<organism evidence="3 4">
    <name type="scientific">Enterovibrio norvegicus DSM 15893</name>
    <dbReference type="NCBI Taxonomy" id="1121869"/>
    <lineage>
        <taxon>Bacteria</taxon>
        <taxon>Pseudomonadati</taxon>
        <taxon>Pseudomonadota</taxon>
        <taxon>Gammaproteobacteria</taxon>
        <taxon>Vibrionales</taxon>
        <taxon>Vibrionaceae</taxon>
        <taxon>Enterovibrio</taxon>
    </lineage>
</organism>
<dbReference type="GeneID" id="35872823"/>
<dbReference type="Proteomes" id="UP000182692">
    <property type="component" value="Unassembled WGS sequence"/>
</dbReference>
<keyword evidence="1" id="KW-0663">Pyridoxal phosphate</keyword>
<dbReference type="AlphaFoldDB" id="A0A1I5KF03"/>
<dbReference type="STRING" id="1121869.SAMN03084138_00599"/>
<dbReference type="InterPro" id="IPR015424">
    <property type="entry name" value="PyrdxlP-dep_Trfase"/>
</dbReference>
<dbReference type="OrthoDB" id="7592443at2"/>
<accession>A0A1I5KF03</accession>
<reference evidence="3 4" key="1">
    <citation type="submission" date="2016-10" db="EMBL/GenBank/DDBJ databases">
        <authorList>
            <person name="de Groot N.N."/>
        </authorList>
    </citation>
    <scope>NUCLEOTIDE SEQUENCE [LARGE SCALE GENOMIC DNA]</scope>
    <source>
        <strain evidence="3 4">DSM 15893</strain>
    </source>
</reference>
<dbReference type="Gene3D" id="3.40.640.10">
    <property type="entry name" value="Type I PLP-dependent aspartate aminotransferase-like (Major domain)"/>
    <property type="match status" value="1"/>
</dbReference>
<dbReference type="NCBIfam" id="TIGR01976">
    <property type="entry name" value="am_tr_V_VC1184"/>
    <property type="match status" value="1"/>
</dbReference>
<dbReference type="InterPro" id="IPR015421">
    <property type="entry name" value="PyrdxlP-dep_Trfase_major"/>
</dbReference>
<evidence type="ECO:0000259" key="2">
    <source>
        <dbReference type="Pfam" id="PF00266"/>
    </source>
</evidence>
<feature type="domain" description="Aminotransferase class V" evidence="2">
    <location>
        <begin position="32"/>
        <end position="405"/>
    </location>
</feature>
<dbReference type="SUPFAM" id="SSF53383">
    <property type="entry name" value="PLP-dependent transferases"/>
    <property type="match status" value="1"/>
</dbReference>
<dbReference type="InterPro" id="IPR000192">
    <property type="entry name" value="Aminotrans_V_dom"/>
</dbReference>
<dbReference type="RefSeq" id="WP_074925230.1">
    <property type="nucleotide sequence ID" value="NZ_FOWR01000003.1"/>
</dbReference>
<dbReference type="EMBL" id="FOWR01000003">
    <property type="protein sequence ID" value="SFO83161.1"/>
    <property type="molecule type" value="Genomic_DNA"/>
</dbReference>
<dbReference type="InterPro" id="IPR015422">
    <property type="entry name" value="PyrdxlP-dep_Trfase_small"/>
</dbReference>
<dbReference type="Gene3D" id="3.90.1150.10">
    <property type="entry name" value="Aspartate Aminotransferase, domain 1"/>
    <property type="match status" value="1"/>
</dbReference>